<feature type="compositionally biased region" description="Basic and acidic residues" evidence="2">
    <location>
        <begin position="254"/>
        <end position="263"/>
    </location>
</feature>
<proteinExistence type="predicted"/>
<feature type="compositionally biased region" description="Basic residues" evidence="2">
    <location>
        <begin position="710"/>
        <end position="719"/>
    </location>
</feature>
<accession>A0A6H5IHG0</accession>
<feature type="compositionally biased region" description="Low complexity" evidence="2">
    <location>
        <begin position="202"/>
        <end position="211"/>
    </location>
</feature>
<gene>
    <name evidence="3" type="ORF">TBRA_LOCUS9105</name>
</gene>
<keyword evidence="4" id="KW-1185">Reference proteome</keyword>
<feature type="compositionally biased region" description="Basic and acidic residues" evidence="2">
    <location>
        <begin position="278"/>
        <end position="295"/>
    </location>
</feature>
<dbReference type="Proteomes" id="UP000479190">
    <property type="component" value="Unassembled WGS sequence"/>
</dbReference>
<feature type="region of interest" description="Disordered" evidence="2">
    <location>
        <begin position="494"/>
        <end position="528"/>
    </location>
</feature>
<evidence type="ECO:0000256" key="2">
    <source>
        <dbReference type="SAM" id="MobiDB-lite"/>
    </source>
</evidence>
<feature type="region of interest" description="Disordered" evidence="2">
    <location>
        <begin position="692"/>
        <end position="734"/>
    </location>
</feature>
<evidence type="ECO:0000256" key="1">
    <source>
        <dbReference type="SAM" id="Coils"/>
    </source>
</evidence>
<dbReference type="AlphaFoldDB" id="A0A6H5IHG0"/>
<organism evidence="3 4">
    <name type="scientific">Trichogramma brassicae</name>
    <dbReference type="NCBI Taxonomy" id="86971"/>
    <lineage>
        <taxon>Eukaryota</taxon>
        <taxon>Metazoa</taxon>
        <taxon>Ecdysozoa</taxon>
        <taxon>Arthropoda</taxon>
        <taxon>Hexapoda</taxon>
        <taxon>Insecta</taxon>
        <taxon>Pterygota</taxon>
        <taxon>Neoptera</taxon>
        <taxon>Endopterygota</taxon>
        <taxon>Hymenoptera</taxon>
        <taxon>Apocrita</taxon>
        <taxon>Proctotrupomorpha</taxon>
        <taxon>Chalcidoidea</taxon>
        <taxon>Trichogrammatidae</taxon>
        <taxon>Trichogramma</taxon>
    </lineage>
</organism>
<feature type="compositionally biased region" description="Low complexity" evidence="2">
    <location>
        <begin position="724"/>
        <end position="734"/>
    </location>
</feature>
<keyword evidence="1" id="KW-0175">Coiled coil</keyword>
<feature type="coiled-coil region" evidence="1">
    <location>
        <begin position="529"/>
        <end position="591"/>
    </location>
</feature>
<name>A0A6H5IHG0_9HYME</name>
<feature type="region of interest" description="Disordered" evidence="2">
    <location>
        <begin position="202"/>
        <end position="388"/>
    </location>
</feature>
<feature type="compositionally biased region" description="Low complexity" evidence="2">
    <location>
        <begin position="504"/>
        <end position="523"/>
    </location>
</feature>
<feature type="region of interest" description="Disordered" evidence="2">
    <location>
        <begin position="49"/>
        <end position="148"/>
    </location>
</feature>
<protein>
    <submittedName>
        <fullName evidence="3">Uncharacterized protein</fullName>
    </submittedName>
</protein>
<feature type="compositionally biased region" description="Basic and acidic residues" evidence="2">
    <location>
        <begin position="214"/>
        <end position="236"/>
    </location>
</feature>
<dbReference type="EMBL" id="CADCXV010000847">
    <property type="protein sequence ID" value="CAB0037269.1"/>
    <property type="molecule type" value="Genomic_DNA"/>
</dbReference>
<evidence type="ECO:0000313" key="3">
    <source>
        <dbReference type="EMBL" id="CAB0037269.1"/>
    </source>
</evidence>
<feature type="compositionally biased region" description="Low complexity" evidence="2">
    <location>
        <begin position="309"/>
        <end position="318"/>
    </location>
</feature>
<feature type="compositionally biased region" description="Basic residues" evidence="2">
    <location>
        <begin position="85"/>
        <end position="96"/>
    </location>
</feature>
<reference evidence="3 4" key="1">
    <citation type="submission" date="2020-02" db="EMBL/GenBank/DDBJ databases">
        <authorList>
            <person name="Ferguson B K."/>
        </authorList>
    </citation>
    <scope>NUCLEOTIDE SEQUENCE [LARGE SCALE GENOMIC DNA]</scope>
</reference>
<sequence length="734" mass="81287">MTNGKANGNHGGGGGGVKNSFASCYMELCRQQRVRPLPMICVTLPHSLDFSTDRNDKRTQQVSASQDPGLGLDRVQGPSGGQGAPHRHALRRRVAHAQHGPVRAQLHGPHEPRARGHQHTRGLSGRAVRRPRQHQVPEDAVARALPHRRRGLRAALSLPRRGAQSAHPQHSALRADLGLGAPPRLGSVQAEAGPVSRRLDAVAQVPRAQARQHARTEAADSQRQHEARQRGGDRHDRGHPRQSVVQSAGSAAVRPERVAEPRRLRPARAQPLPRRRRLPTECRLARGDPERDRATSRAQRGPGRRQRGQRVQMAAAAPAEERRATDQSEQAGPVGGQSANDEGGGPWGRCRGLGEQAQPDEAAQRHAEAGQAAATADRLQKAAAGTGAQMLSRLRTRPAVPMLERRPRQPVRPLDRQLMPVKVSAPMDCWTECFDCIALFFFLCSPAEPTKMSLHLDLQSQIQTVSPQSARDNDRSNNNMQLVPLKSCSIAVQTCSSSEEDESTTTTTTSSSPRLTSSTKSPSQDSQRIQEVIRRLLETEEQRDQLQEDSRRDRLALAEERARREFAESKLRAAKCSVAELEEELRQRELQSRGYLLISQKSMEEICASFTKLLDMLGDATTAASAKSSENSIARLDQVALPGSVELEDEDVASLQDVRGHQATLRLHHTQDQVGESQARLLHTRRQLRRLRRRPGRRQRGPDRQIRPFRGQHQHRRCHRAAERAAATNRAADR</sequence>
<dbReference type="OrthoDB" id="78308at2759"/>
<evidence type="ECO:0000313" key="4">
    <source>
        <dbReference type="Proteomes" id="UP000479190"/>
    </source>
</evidence>